<dbReference type="SUPFAM" id="SSF46565">
    <property type="entry name" value="Chaperone J-domain"/>
    <property type="match status" value="1"/>
</dbReference>
<reference evidence="4" key="1">
    <citation type="journal article" date="2015" name="Nat. Plants">
        <title>Genome expansion of Arabis alpina linked with retrotransposition and reduced symmetric DNA methylation.</title>
        <authorList>
            <person name="Willing E.M."/>
            <person name="Rawat V."/>
            <person name="Mandakova T."/>
            <person name="Maumus F."/>
            <person name="James G.V."/>
            <person name="Nordstroem K.J."/>
            <person name="Becker C."/>
            <person name="Warthmann N."/>
            <person name="Chica C."/>
            <person name="Szarzynska B."/>
            <person name="Zytnicki M."/>
            <person name="Albani M.C."/>
            <person name="Kiefer C."/>
            <person name="Bergonzi S."/>
            <person name="Castaings L."/>
            <person name="Mateos J.L."/>
            <person name="Berns M.C."/>
            <person name="Bujdoso N."/>
            <person name="Piofczyk T."/>
            <person name="de Lorenzo L."/>
            <person name="Barrero-Sicilia C."/>
            <person name="Mateos I."/>
            <person name="Piednoel M."/>
            <person name="Hagmann J."/>
            <person name="Chen-Min-Tao R."/>
            <person name="Iglesias-Fernandez R."/>
            <person name="Schuster S.C."/>
            <person name="Alonso-Blanco C."/>
            <person name="Roudier F."/>
            <person name="Carbonero P."/>
            <person name="Paz-Ares J."/>
            <person name="Davis S.J."/>
            <person name="Pecinka A."/>
            <person name="Quesneville H."/>
            <person name="Colot V."/>
            <person name="Lysak M.A."/>
            <person name="Weigel D."/>
            <person name="Coupland G."/>
            <person name="Schneeberger K."/>
        </authorList>
    </citation>
    <scope>NUCLEOTIDE SEQUENCE [LARGE SCALE GENOMIC DNA]</scope>
    <source>
        <strain evidence="4">cv. Pajares</strain>
    </source>
</reference>
<accession>A0A087G6L6</accession>
<dbReference type="PANTHER" id="PTHR45181:SF4">
    <property type="entry name" value="HEAT SHOCK PROTEIN DNAJ WITH TETRATRICOPEPTIDE REPEAT-CONTAINING PROTEIN"/>
    <property type="match status" value="1"/>
</dbReference>
<protein>
    <recommendedName>
        <fullName evidence="2">J domain-containing protein</fullName>
    </recommendedName>
</protein>
<evidence type="ECO:0000256" key="1">
    <source>
        <dbReference type="SAM" id="MobiDB-lite"/>
    </source>
</evidence>
<feature type="region of interest" description="Disordered" evidence="1">
    <location>
        <begin position="287"/>
        <end position="310"/>
    </location>
</feature>
<dbReference type="Proteomes" id="UP000029120">
    <property type="component" value="Chromosome 8"/>
</dbReference>
<feature type="compositionally biased region" description="Basic and acidic residues" evidence="1">
    <location>
        <begin position="287"/>
        <end position="297"/>
    </location>
</feature>
<gene>
    <name evidence="3" type="ordered locus">AALP_Aa8g125300</name>
</gene>
<name>A0A087G6L6_ARAAL</name>
<dbReference type="AlphaFoldDB" id="A0A087G6L6"/>
<dbReference type="PROSITE" id="PS50076">
    <property type="entry name" value="DNAJ_2"/>
    <property type="match status" value="1"/>
</dbReference>
<dbReference type="Pfam" id="PF00226">
    <property type="entry name" value="DnaJ"/>
    <property type="match status" value="1"/>
</dbReference>
<dbReference type="SMART" id="SM00271">
    <property type="entry name" value="DnaJ"/>
    <property type="match status" value="1"/>
</dbReference>
<feature type="domain" description="J" evidence="2">
    <location>
        <begin position="201"/>
        <end position="286"/>
    </location>
</feature>
<dbReference type="eggNOG" id="KOG0550">
    <property type="taxonomic scope" value="Eukaryota"/>
</dbReference>
<dbReference type="InterPro" id="IPR018253">
    <property type="entry name" value="DnaJ_domain_CS"/>
</dbReference>
<sequence length="345" mass="38644">MDESTINVMELLESSRDAPIPESRIIPPKLPKIDHPKVEKRLITVTGYDSLLPRDVINRTLIKHFSPCGTFAQAYIPKAGGPRGFPSVGEDMAFLCLRGEGLDEKVGKLINGQCGCDVEGCKIVVDKVIVAGPNPNRKPLTRGSYCRPAGFIPFEAILSYDQAVTQTECPAAIISQASVLTKDSHTASELEEKSRKENSLDMYLVLGVVPSCSASDIRKAYRKAALKHHPDKAGQFLTRNETKDERLWKEIGEEVHRDTDKLFKMIGEAYDVLSDPAKRSQYGLEEEMHNAQNRRDGCSTSGAADRDANYPFNSSRRNWREVWSSRRLASASRWYEPNRSNRYPL</sequence>
<dbReference type="PRINTS" id="PR00625">
    <property type="entry name" value="JDOMAIN"/>
</dbReference>
<dbReference type="PROSITE" id="PS00636">
    <property type="entry name" value="DNAJ_1"/>
    <property type="match status" value="1"/>
</dbReference>
<dbReference type="CDD" id="cd06257">
    <property type="entry name" value="DnaJ"/>
    <property type="match status" value="1"/>
</dbReference>
<evidence type="ECO:0000313" key="4">
    <source>
        <dbReference type="Proteomes" id="UP000029120"/>
    </source>
</evidence>
<dbReference type="InterPro" id="IPR001623">
    <property type="entry name" value="DnaJ_domain"/>
</dbReference>
<dbReference type="Gene3D" id="1.10.287.110">
    <property type="entry name" value="DnaJ domain"/>
    <property type="match status" value="1"/>
</dbReference>
<evidence type="ECO:0000259" key="2">
    <source>
        <dbReference type="PROSITE" id="PS50076"/>
    </source>
</evidence>
<proteinExistence type="predicted"/>
<dbReference type="OrthoDB" id="10250354at2759"/>
<dbReference type="EMBL" id="CM002876">
    <property type="protein sequence ID" value="KFK25518.1"/>
    <property type="molecule type" value="Genomic_DNA"/>
</dbReference>
<dbReference type="PANTHER" id="PTHR45181">
    <property type="entry name" value="HEAT SHOCK PROTEIN DNAJ WITH TETRATRICOPEPTIDE REPEAT-CONTAINING PROTEIN"/>
    <property type="match status" value="1"/>
</dbReference>
<organism evidence="3 4">
    <name type="scientific">Arabis alpina</name>
    <name type="common">Alpine rock-cress</name>
    <dbReference type="NCBI Taxonomy" id="50452"/>
    <lineage>
        <taxon>Eukaryota</taxon>
        <taxon>Viridiplantae</taxon>
        <taxon>Streptophyta</taxon>
        <taxon>Embryophyta</taxon>
        <taxon>Tracheophyta</taxon>
        <taxon>Spermatophyta</taxon>
        <taxon>Magnoliopsida</taxon>
        <taxon>eudicotyledons</taxon>
        <taxon>Gunneridae</taxon>
        <taxon>Pentapetalae</taxon>
        <taxon>rosids</taxon>
        <taxon>malvids</taxon>
        <taxon>Brassicales</taxon>
        <taxon>Brassicaceae</taxon>
        <taxon>Arabideae</taxon>
        <taxon>Arabis</taxon>
    </lineage>
</organism>
<keyword evidence="4" id="KW-1185">Reference proteome</keyword>
<evidence type="ECO:0000313" key="3">
    <source>
        <dbReference type="EMBL" id="KFK25518.1"/>
    </source>
</evidence>
<dbReference type="InterPro" id="IPR036869">
    <property type="entry name" value="J_dom_sf"/>
</dbReference>
<dbReference type="Gramene" id="KFK25518">
    <property type="protein sequence ID" value="KFK25518"/>
    <property type="gene ID" value="AALP_AA8G125300"/>
</dbReference>